<evidence type="ECO:0000256" key="2">
    <source>
        <dbReference type="SAM" id="Phobius"/>
    </source>
</evidence>
<dbReference type="InterPro" id="IPR045946">
    <property type="entry name" value="DUF6366"/>
</dbReference>
<dbReference type="RefSeq" id="WP_310763403.1">
    <property type="nucleotide sequence ID" value="NZ_CP134050.1"/>
</dbReference>
<keyword evidence="2" id="KW-0472">Membrane</keyword>
<protein>
    <submittedName>
        <fullName evidence="3">DUF6366 family protein</fullName>
    </submittedName>
</protein>
<name>A0ABY9SWD8_BREBE</name>
<organism evidence="3 4">
    <name type="scientific">Brevibacillus brevis</name>
    <name type="common">Bacillus brevis</name>
    <dbReference type="NCBI Taxonomy" id="1393"/>
    <lineage>
        <taxon>Bacteria</taxon>
        <taxon>Bacillati</taxon>
        <taxon>Bacillota</taxon>
        <taxon>Bacilli</taxon>
        <taxon>Bacillales</taxon>
        <taxon>Paenibacillaceae</taxon>
        <taxon>Brevibacillus</taxon>
    </lineage>
</organism>
<dbReference type="Pfam" id="PF19893">
    <property type="entry name" value="DUF6366"/>
    <property type="match status" value="1"/>
</dbReference>
<gene>
    <name evidence="3" type="ORF">RGB73_15430</name>
</gene>
<evidence type="ECO:0000313" key="4">
    <source>
        <dbReference type="Proteomes" id="UP001256827"/>
    </source>
</evidence>
<keyword evidence="2" id="KW-1133">Transmembrane helix</keyword>
<proteinExistence type="predicted"/>
<evidence type="ECO:0000256" key="1">
    <source>
        <dbReference type="SAM" id="MobiDB-lite"/>
    </source>
</evidence>
<accession>A0ABY9SWD8</accession>
<keyword evidence="2" id="KW-0812">Transmembrane</keyword>
<dbReference type="Proteomes" id="UP001256827">
    <property type="component" value="Chromosome"/>
</dbReference>
<evidence type="ECO:0000313" key="3">
    <source>
        <dbReference type="EMBL" id="WNC12135.1"/>
    </source>
</evidence>
<feature type="region of interest" description="Disordered" evidence="1">
    <location>
        <begin position="1"/>
        <end position="25"/>
    </location>
</feature>
<dbReference type="EMBL" id="CP134050">
    <property type="protein sequence ID" value="WNC12135.1"/>
    <property type="molecule type" value="Genomic_DNA"/>
</dbReference>
<feature type="transmembrane region" description="Helical" evidence="2">
    <location>
        <begin position="43"/>
        <end position="62"/>
    </location>
</feature>
<reference evidence="3 4" key="1">
    <citation type="submission" date="2023-09" db="EMBL/GenBank/DDBJ databases">
        <title>Complete Genome and Methylome dissection of Bacillus brevis NEB573 original source of BbsI restriction endonuclease.</title>
        <authorList>
            <person name="Fomenkov A."/>
            <person name="Roberts R.D."/>
        </authorList>
    </citation>
    <scope>NUCLEOTIDE SEQUENCE [LARGE SCALE GENOMIC DNA]</scope>
    <source>
        <strain evidence="3 4">NEB573</strain>
    </source>
</reference>
<keyword evidence="4" id="KW-1185">Reference proteome</keyword>
<sequence length="66" mass="7327">MSDYERETLRNKEHESLPSGRLRDAIDQAEMGSPHELARGGCLSKVLVLAVILISLVIMRYCSLPG</sequence>